<protein>
    <recommendedName>
        <fullName evidence="4">Fucosyltransferase C-terminal domain-containing protein</fullName>
    </recommendedName>
</protein>
<dbReference type="InterPro" id="IPR055270">
    <property type="entry name" value="Glyco_tran_10_C"/>
</dbReference>
<dbReference type="InterPro" id="IPR001503">
    <property type="entry name" value="Glyco_trans_10"/>
</dbReference>
<dbReference type="PANTHER" id="PTHR11929:SF194">
    <property type="entry name" value="ALPHA-(1,3)-FUCOSYLTRANSFERASE 10"/>
    <property type="match status" value="1"/>
</dbReference>
<accession>A0A1F6DL63</accession>
<dbReference type="SUPFAM" id="SSF53756">
    <property type="entry name" value="UDP-Glycosyltransferase/glycogen phosphorylase"/>
    <property type="match status" value="1"/>
</dbReference>
<sequence length="344" mass="40632">MRIYILPSGKEALGDAMFADDREGNPRQLGFWKTFRDACQKRGIEVHTFDLWFPDERTEDDVLLVHVHPEAPFLRRVIQRIRSRDRQEESYASERRRFLFENMGHFKRHILFHAEPPVVTPGVYRNLAKLNKLYEKIFLTCRGFGHGSEYFNYYADGAGDITTPYFDEPKDKFMVFMNANNFPHSFRRELFGERLRAIRYWSAVPGFDLYGHRWDKMPRHPLFWHYKKYVRRSFRGTAGGKMPVISKYKFMICYENCVYDGYVSEKIFDCMAAGVIPVYLGAPDISSLVPESCFIDRRKFQSDEELHHFLLSLTADDLARYRSAMRKFLGERPDGMGRFLGRLL</sequence>
<keyword evidence="2" id="KW-0328">Glycosyltransferase</keyword>
<dbReference type="InterPro" id="IPR038577">
    <property type="entry name" value="GT10-like_C_sf"/>
</dbReference>
<gene>
    <name evidence="5" type="ORF">A3C19_00200</name>
</gene>
<evidence type="ECO:0000256" key="1">
    <source>
        <dbReference type="ARBA" id="ARBA00008919"/>
    </source>
</evidence>
<dbReference type="STRING" id="1798495.A3C19_00200"/>
<keyword evidence="3" id="KW-0808">Transferase</keyword>
<dbReference type="Gene3D" id="3.40.50.11660">
    <property type="entry name" value="Glycosyl transferase family 10, C-terminal domain"/>
    <property type="match status" value="1"/>
</dbReference>
<evidence type="ECO:0000256" key="2">
    <source>
        <dbReference type="ARBA" id="ARBA00022676"/>
    </source>
</evidence>
<dbReference type="Proteomes" id="UP000178532">
    <property type="component" value="Unassembled WGS sequence"/>
</dbReference>
<dbReference type="Pfam" id="PF00852">
    <property type="entry name" value="Glyco_transf_10"/>
    <property type="match status" value="1"/>
</dbReference>
<evidence type="ECO:0000256" key="3">
    <source>
        <dbReference type="ARBA" id="ARBA00022679"/>
    </source>
</evidence>
<evidence type="ECO:0000259" key="4">
    <source>
        <dbReference type="Pfam" id="PF00852"/>
    </source>
</evidence>
<dbReference type="PANTHER" id="PTHR11929">
    <property type="entry name" value="ALPHA- 1,3 -FUCOSYLTRANSFERASE"/>
    <property type="match status" value="1"/>
</dbReference>
<proteinExistence type="inferred from homology"/>
<dbReference type="GO" id="GO:0046920">
    <property type="term" value="F:alpha-(1-&gt;3)-fucosyltransferase activity"/>
    <property type="evidence" value="ECO:0007669"/>
    <property type="project" value="TreeGrafter"/>
</dbReference>
<organism evidence="5 6">
    <name type="scientific">Candidatus Kaiserbacteria bacterium RIFCSPHIGHO2_02_FULL_54_22</name>
    <dbReference type="NCBI Taxonomy" id="1798495"/>
    <lineage>
        <taxon>Bacteria</taxon>
        <taxon>Candidatus Kaiseribacteriota</taxon>
    </lineage>
</organism>
<feature type="domain" description="Fucosyltransferase C-terminal" evidence="4">
    <location>
        <begin position="239"/>
        <end position="321"/>
    </location>
</feature>
<reference evidence="5 6" key="1">
    <citation type="journal article" date="2016" name="Nat. Commun.">
        <title>Thousands of microbial genomes shed light on interconnected biogeochemical processes in an aquifer system.</title>
        <authorList>
            <person name="Anantharaman K."/>
            <person name="Brown C.T."/>
            <person name="Hug L.A."/>
            <person name="Sharon I."/>
            <person name="Castelle C.J."/>
            <person name="Probst A.J."/>
            <person name="Thomas B.C."/>
            <person name="Singh A."/>
            <person name="Wilkins M.J."/>
            <person name="Karaoz U."/>
            <person name="Brodie E.L."/>
            <person name="Williams K.H."/>
            <person name="Hubbard S.S."/>
            <person name="Banfield J.F."/>
        </authorList>
    </citation>
    <scope>NUCLEOTIDE SEQUENCE [LARGE SCALE GENOMIC DNA]</scope>
</reference>
<comment type="caution">
    <text evidence="5">The sequence shown here is derived from an EMBL/GenBank/DDBJ whole genome shotgun (WGS) entry which is preliminary data.</text>
</comment>
<evidence type="ECO:0000313" key="6">
    <source>
        <dbReference type="Proteomes" id="UP000178532"/>
    </source>
</evidence>
<comment type="similarity">
    <text evidence="1">Belongs to the glycosyltransferase 10 family.</text>
</comment>
<name>A0A1F6DL63_9BACT</name>
<evidence type="ECO:0000313" key="5">
    <source>
        <dbReference type="EMBL" id="OGG62133.1"/>
    </source>
</evidence>
<dbReference type="GO" id="GO:0016020">
    <property type="term" value="C:membrane"/>
    <property type="evidence" value="ECO:0007669"/>
    <property type="project" value="InterPro"/>
</dbReference>
<dbReference type="EMBL" id="MFLI01000012">
    <property type="protein sequence ID" value="OGG62133.1"/>
    <property type="molecule type" value="Genomic_DNA"/>
</dbReference>
<dbReference type="AlphaFoldDB" id="A0A1F6DL63"/>